<feature type="binding site" evidence="9">
    <location>
        <begin position="110"/>
        <end position="111"/>
    </location>
    <ligand>
        <name>NAD(+)</name>
        <dbReference type="ChEBI" id="CHEBI:57540"/>
    </ligand>
</feature>
<comment type="catalytic activity">
    <reaction evidence="9">
        <text>a 2,3-saturated acyl-[ACP] + NAD(+) = a (2E)-enoyl-[ACP] + NADH + H(+)</text>
        <dbReference type="Rhea" id="RHEA:10240"/>
        <dbReference type="Rhea" id="RHEA-COMP:9925"/>
        <dbReference type="Rhea" id="RHEA-COMP:9926"/>
        <dbReference type="ChEBI" id="CHEBI:15378"/>
        <dbReference type="ChEBI" id="CHEBI:57540"/>
        <dbReference type="ChEBI" id="CHEBI:57945"/>
        <dbReference type="ChEBI" id="CHEBI:78784"/>
        <dbReference type="ChEBI" id="CHEBI:78785"/>
        <dbReference type="EC" id="1.3.1.9"/>
    </reaction>
</comment>
<dbReference type="Gene3D" id="3.40.50.720">
    <property type="entry name" value="NAD(P)-binding Rossmann-like Domain"/>
    <property type="match status" value="1"/>
</dbReference>
<feature type="domain" description="Enoyl reductase FAD binding" evidence="10">
    <location>
        <begin position="323"/>
        <end position="385"/>
    </location>
</feature>
<comment type="similarity">
    <text evidence="9">Belongs to the TER reductase family.</text>
</comment>
<gene>
    <name evidence="9 13" type="primary">fabV</name>
    <name evidence="13" type="ORF">ACFS5J_05375</name>
</gene>
<dbReference type="PANTHER" id="PTHR37480:SF1">
    <property type="entry name" value="ENOYL-[ACYL-CARRIER-PROTEIN] REDUCTASE [NADH]"/>
    <property type="match status" value="1"/>
</dbReference>
<dbReference type="Pfam" id="PF12242">
    <property type="entry name" value="Eno-Rase_NADH_b"/>
    <property type="match status" value="1"/>
</dbReference>
<feature type="domain" description="Trans-2-enoyl-CoA reductase-like NAD(P)H binding" evidence="12">
    <location>
        <begin position="2"/>
        <end position="78"/>
    </location>
</feature>
<feature type="binding site" evidence="9">
    <location>
        <begin position="272"/>
        <end position="274"/>
    </location>
    <ligand>
        <name>NAD(+)</name>
        <dbReference type="ChEBI" id="CHEBI:57540"/>
    </ligand>
</feature>
<name>A0ABW5YKD7_9FLAO</name>
<comment type="function">
    <text evidence="9">Involved in the final reduction of the elongation cycle of fatty acid synthesis (FAS II). Catalyzes the reduction of a carbon-carbon double bond in an enoyl moiety that is covalently linked to an acyl carrier protein (ACP).</text>
</comment>
<evidence type="ECO:0000256" key="1">
    <source>
        <dbReference type="ARBA" id="ARBA00011245"/>
    </source>
</evidence>
<evidence type="ECO:0000256" key="5">
    <source>
        <dbReference type="ARBA" id="ARBA00023027"/>
    </source>
</evidence>
<evidence type="ECO:0000256" key="2">
    <source>
        <dbReference type="ARBA" id="ARBA00022516"/>
    </source>
</evidence>
<evidence type="ECO:0000256" key="8">
    <source>
        <dbReference type="ARBA" id="ARBA00048302"/>
    </source>
</evidence>
<feature type="active site" description="Proton donor" evidence="9">
    <location>
        <position position="234"/>
    </location>
</feature>
<dbReference type="Pfam" id="PF07055">
    <property type="entry name" value="Eno-Rase_FAD_bd"/>
    <property type="match status" value="1"/>
</dbReference>
<evidence type="ECO:0000256" key="6">
    <source>
        <dbReference type="ARBA" id="ARBA00023098"/>
    </source>
</evidence>
<proteinExistence type="inferred from homology"/>
<comment type="subunit">
    <text evidence="1 9">Monomer.</text>
</comment>
<feature type="binding site" evidence="9">
    <location>
        <position position="224"/>
    </location>
    <ligand>
        <name>substrate</name>
    </ligand>
</feature>
<dbReference type="InterPro" id="IPR024910">
    <property type="entry name" value="Enoyl-CoA_Rdtase_cat_dom"/>
</dbReference>
<keyword evidence="4 9" id="KW-0560">Oxidoreductase</keyword>
<keyword evidence="3 9" id="KW-0276">Fatty acid metabolism</keyword>
<comment type="pathway">
    <text evidence="9">Lipid metabolism; fatty acid biosynthesis.</text>
</comment>
<dbReference type="NCBIfam" id="NF043048">
    <property type="entry name" value="EnoyACPredFabV"/>
    <property type="match status" value="1"/>
</dbReference>
<protein>
    <recommendedName>
        <fullName evidence="9">Enoyl-[acyl-carrier-protein] reductase [NADH]</fullName>
        <shortName evidence="9">ENR</shortName>
        <ecNumber evidence="9">1.3.1.9</ecNumber>
    </recommendedName>
</protein>
<dbReference type="Proteomes" id="UP001597534">
    <property type="component" value="Unassembled WGS sequence"/>
</dbReference>
<keyword evidence="6 9" id="KW-0443">Lipid metabolism</keyword>
<feature type="domain" description="Trans-2-enoyl-CoA reductase catalytic" evidence="11">
    <location>
        <begin position="81"/>
        <end position="316"/>
    </location>
</feature>
<comment type="caution">
    <text evidence="13">The sequence shown here is derived from an EMBL/GenBank/DDBJ whole genome shotgun (WGS) entry which is preliminary data.</text>
</comment>
<dbReference type="EMBL" id="JBHUPC010000012">
    <property type="protein sequence ID" value="MFD2891443.1"/>
    <property type="molecule type" value="Genomic_DNA"/>
</dbReference>
<dbReference type="HAMAP" id="MF_01838">
    <property type="entry name" value="FabV_reductase"/>
    <property type="match status" value="1"/>
</dbReference>
<dbReference type="InterPro" id="IPR010758">
    <property type="entry name" value="Trans-2-enoyl-CoA_reductase"/>
</dbReference>
<keyword evidence="5 9" id="KW-0520">NAD</keyword>
<keyword evidence="14" id="KW-1185">Reference proteome</keyword>
<evidence type="ECO:0000256" key="9">
    <source>
        <dbReference type="HAMAP-Rule" id="MF_01838"/>
    </source>
</evidence>
<comment type="catalytic activity">
    <reaction evidence="8">
        <text>a 2,3-saturated acyl-CoA + NAD(+) = a (2E)-enoyl-CoA + NADH + H(+)</text>
        <dbReference type="Rhea" id="RHEA:18177"/>
        <dbReference type="ChEBI" id="CHEBI:15378"/>
        <dbReference type="ChEBI" id="CHEBI:57540"/>
        <dbReference type="ChEBI" id="CHEBI:57945"/>
        <dbReference type="ChEBI" id="CHEBI:58856"/>
        <dbReference type="ChEBI" id="CHEBI:65111"/>
        <dbReference type="EC" id="1.3.1.44"/>
    </reaction>
</comment>
<feature type="binding site" evidence="9">
    <location>
        <begin position="73"/>
        <end position="74"/>
    </location>
    <ligand>
        <name>NAD(+)</name>
        <dbReference type="ChEBI" id="CHEBI:57540"/>
    </ligand>
</feature>
<keyword evidence="7 9" id="KW-0275">Fatty acid biosynthesis</keyword>
<evidence type="ECO:0000259" key="11">
    <source>
        <dbReference type="Pfam" id="PF12241"/>
    </source>
</evidence>
<reference evidence="14" key="1">
    <citation type="journal article" date="2019" name="Int. J. Syst. Evol. Microbiol.">
        <title>The Global Catalogue of Microorganisms (GCM) 10K type strain sequencing project: providing services to taxonomists for standard genome sequencing and annotation.</title>
        <authorList>
            <consortium name="The Broad Institute Genomics Platform"/>
            <consortium name="The Broad Institute Genome Sequencing Center for Infectious Disease"/>
            <person name="Wu L."/>
            <person name="Ma J."/>
        </authorList>
    </citation>
    <scope>NUCLEOTIDE SEQUENCE [LARGE SCALE GENOMIC DNA]</scope>
    <source>
        <strain evidence="14">KCTC 22671</strain>
    </source>
</reference>
<evidence type="ECO:0000313" key="13">
    <source>
        <dbReference type="EMBL" id="MFD2891443.1"/>
    </source>
</evidence>
<dbReference type="PANTHER" id="PTHR37480">
    <property type="entry name" value="ENOYL-[ACYL-CARRIER-PROTEIN] REDUCTASE [NADH]"/>
    <property type="match status" value="1"/>
</dbReference>
<organism evidence="13 14">
    <name type="scientific">Flavobacterium chuncheonense</name>
    <dbReference type="NCBI Taxonomy" id="2026653"/>
    <lineage>
        <taxon>Bacteria</taxon>
        <taxon>Pseudomonadati</taxon>
        <taxon>Bacteroidota</taxon>
        <taxon>Flavobacteriia</taxon>
        <taxon>Flavobacteriales</taxon>
        <taxon>Flavobacteriaceae</taxon>
        <taxon>Flavobacterium</taxon>
    </lineage>
</organism>
<dbReference type="RefSeq" id="WP_379811031.1">
    <property type="nucleotide sequence ID" value="NZ_JBHUPC010000012.1"/>
</dbReference>
<feature type="binding site" evidence="9">
    <location>
        <position position="243"/>
    </location>
    <ligand>
        <name>NAD(+)</name>
        <dbReference type="ChEBI" id="CHEBI:57540"/>
    </ligand>
</feature>
<evidence type="ECO:0000256" key="7">
    <source>
        <dbReference type="ARBA" id="ARBA00023160"/>
    </source>
</evidence>
<evidence type="ECO:0000256" key="4">
    <source>
        <dbReference type="ARBA" id="ARBA00023002"/>
    </source>
</evidence>
<keyword evidence="2 9" id="KW-0444">Lipid biosynthesis</keyword>
<dbReference type="EC" id="1.3.1.9" evidence="9"/>
<evidence type="ECO:0000259" key="10">
    <source>
        <dbReference type="Pfam" id="PF07055"/>
    </source>
</evidence>
<evidence type="ECO:0000259" key="12">
    <source>
        <dbReference type="Pfam" id="PF12242"/>
    </source>
</evidence>
<feature type="binding site" evidence="9">
    <location>
        <begin position="138"/>
        <end position="139"/>
    </location>
    <ligand>
        <name>NAD(+)</name>
        <dbReference type="ChEBI" id="CHEBI:57540"/>
    </ligand>
</feature>
<feature type="site" description="Plays an important role in discriminating NADH against NADPH" evidence="9">
    <location>
        <position position="74"/>
    </location>
</feature>
<dbReference type="GO" id="GO:0004318">
    <property type="term" value="F:enoyl-[acyl-carrier-protein] reductase (NADH) activity"/>
    <property type="evidence" value="ECO:0007669"/>
    <property type="project" value="UniProtKB-EC"/>
</dbReference>
<dbReference type="InterPro" id="IPR024906">
    <property type="entry name" value="Eno_Rdtase_FAD-bd_dom"/>
</dbReference>
<dbReference type="Pfam" id="PF12241">
    <property type="entry name" value="Enoyl_reductase"/>
    <property type="match status" value="1"/>
</dbReference>
<sequence length="396" mass="43299">MIIEPRMRGFICLTAHPKGCEQNVKNQIEYVKSKGKIDGPKRVLVIGASTGFGLASRITSAFGSDASTIGVFFEKAPAEGKTASPGWYNSAAFEQEAHKARLYAKSINGDAFSNEVKEQTINMIKEDLGQVDLIIYSLASPVRLHPETGVLHRSTLKPIGSTFTNKTVDFHTGKVSEVSIEPATAEDIANTVVVMGGEDWSMWMDAMKAAGVLADGATTIAYSYIGPEVTEAVYRKGTIGRAKDHLEATAFEITEKLKDINGKGYVSVNKALVTQASSAIPVIPLYISLLYKIMKAEGIHEGCIEQIQRLYADRLYTGNAIPTDDKGRIRIDDWEMREDVQSQIAKLWGESTTESLVELGDLAGYKQDFLNLFGFGFEGVDYLADTDEMVMVPSIN</sequence>
<evidence type="ECO:0000313" key="14">
    <source>
        <dbReference type="Proteomes" id="UP001597534"/>
    </source>
</evidence>
<accession>A0ABW5YKD7</accession>
<dbReference type="InterPro" id="IPR050048">
    <property type="entry name" value="FabV-like_NADH_b"/>
</dbReference>
<dbReference type="NCBIfam" id="NF010177">
    <property type="entry name" value="PRK13656.1"/>
    <property type="match status" value="1"/>
</dbReference>
<feature type="binding site" evidence="9">
    <location>
        <begin position="47"/>
        <end position="52"/>
    </location>
    <ligand>
        <name>NAD(+)</name>
        <dbReference type="ChEBI" id="CHEBI:57540"/>
    </ligand>
</feature>
<evidence type="ECO:0000256" key="3">
    <source>
        <dbReference type="ARBA" id="ARBA00022832"/>
    </source>
</evidence>